<comment type="caution">
    <text evidence="3">The sequence shown here is derived from an EMBL/GenBank/DDBJ whole genome shotgun (WGS) entry which is preliminary data.</text>
</comment>
<evidence type="ECO:0000256" key="1">
    <source>
        <dbReference type="SAM" id="MobiDB-lite"/>
    </source>
</evidence>
<dbReference type="SUPFAM" id="SSF69118">
    <property type="entry name" value="AhpD-like"/>
    <property type="match status" value="1"/>
</dbReference>
<keyword evidence="4" id="KW-1185">Reference proteome</keyword>
<reference evidence="4" key="1">
    <citation type="submission" date="2016-07" db="EMBL/GenBank/DDBJ databases">
        <title>Frankia sp. NRRL B-16219 Genome sequencing.</title>
        <authorList>
            <person name="Ghodhbane-Gtari F."/>
            <person name="Swanson E."/>
            <person name="Gueddou A."/>
            <person name="Louati M."/>
            <person name="Nouioui I."/>
            <person name="Hezbri K."/>
            <person name="Abebe-Akele F."/>
            <person name="Simpson S."/>
            <person name="Morris K."/>
            <person name="Thomas K."/>
            <person name="Gtari M."/>
            <person name="Tisa L.S."/>
        </authorList>
    </citation>
    <scope>NUCLEOTIDE SEQUENCE [LARGE SCALE GENOMIC DNA]</scope>
    <source>
        <strain evidence="4">NRRL B-16219</strain>
    </source>
</reference>
<dbReference type="RefSeq" id="WP_071060736.1">
    <property type="nucleotide sequence ID" value="NZ_JBFLUH010000034.1"/>
</dbReference>
<dbReference type="Proteomes" id="UP000179769">
    <property type="component" value="Unassembled WGS sequence"/>
</dbReference>
<feature type="region of interest" description="Disordered" evidence="1">
    <location>
        <begin position="1"/>
        <end position="29"/>
    </location>
</feature>
<evidence type="ECO:0000259" key="2">
    <source>
        <dbReference type="Pfam" id="PF02627"/>
    </source>
</evidence>
<dbReference type="GO" id="GO:0051920">
    <property type="term" value="F:peroxiredoxin activity"/>
    <property type="evidence" value="ECO:0007669"/>
    <property type="project" value="InterPro"/>
</dbReference>
<organism evidence="3 4">
    <name type="scientific">Parafrankia soli</name>
    <dbReference type="NCBI Taxonomy" id="2599596"/>
    <lineage>
        <taxon>Bacteria</taxon>
        <taxon>Bacillati</taxon>
        <taxon>Actinomycetota</taxon>
        <taxon>Actinomycetes</taxon>
        <taxon>Frankiales</taxon>
        <taxon>Frankiaceae</taxon>
        <taxon>Parafrankia</taxon>
    </lineage>
</organism>
<gene>
    <name evidence="3" type="ORF">BBK14_32540</name>
</gene>
<evidence type="ECO:0000313" key="4">
    <source>
        <dbReference type="Proteomes" id="UP000179769"/>
    </source>
</evidence>
<sequence length="225" mass="24663">MATGPGAEHPESRDSSSAAQAQAPRLAPLPFEKWDDETRSILLRYLRRPELYLSGAPDAPPMPKALGLFAHHVQLSETFLAFTDLFAGEHATLDPRHRELLILRVAWRTRSGYEWAQHTRIGMQAGLTTEQLYAIPHGAEAEVWTPVERALLAATDQMIDQSRVGDDTWQLLASHFDAGQLLELSFVVGGYLCLAAVLNSVGLQPDPPTEPVDAPALPAERDPSA</sequence>
<protein>
    <submittedName>
        <fullName evidence="3">Carboxymuconolactone decarboxylase</fullName>
    </submittedName>
</protein>
<proteinExistence type="predicted"/>
<name>A0A1S1R536_9ACTN</name>
<dbReference type="Gene3D" id="1.20.1290.10">
    <property type="entry name" value="AhpD-like"/>
    <property type="match status" value="1"/>
</dbReference>
<dbReference type="InterPro" id="IPR003779">
    <property type="entry name" value="CMD-like"/>
</dbReference>
<feature type="compositionally biased region" description="Low complexity" evidence="1">
    <location>
        <begin position="15"/>
        <end position="29"/>
    </location>
</feature>
<dbReference type="EMBL" id="MAXA01000071">
    <property type="protein sequence ID" value="OHV40402.1"/>
    <property type="molecule type" value="Genomic_DNA"/>
</dbReference>
<dbReference type="PANTHER" id="PTHR34846:SF5">
    <property type="entry name" value="CARBOXYMUCONOLACTONE DECARBOXYLASE-LIKE DOMAIN-CONTAINING PROTEIN"/>
    <property type="match status" value="1"/>
</dbReference>
<dbReference type="Pfam" id="PF02627">
    <property type="entry name" value="CMD"/>
    <property type="match status" value="1"/>
</dbReference>
<feature type="domain" description="Carboxymuconolactone decarboxylase-like" evidence="2">
    <location>
        <begin position="80"/>
        <end position="156"/>
    </location>
</feature>
<evidence type="ECO:0000313" key="3">
    <source>
        <dbReference type="EMBL" id="OHV40402.1"/>
    </source>
</evidence>
<feature type="region of interest" description="Disordered" evidence="1">
    <location>
        <begin position="204"/>
        <end position="225"/>
    </location>
</feature>
<accession>A0A1S1R536</accession>
<dbReference type="InterPro" id="IPR029032">
    <property type="entry name" value="AhpD-like"/>
</dbReference>
<dbReference type="PANTHER" id="PTHR34846">
    <property type="entry name" value="4-CARBOXYMUCONOLACTONE DECARBOXYLASE FAMILY PROTEIN (AFU_ORTHOLOGUE AFUA_6G11590)"/>
    <property type="match status" value="1"/>
</dbReference>
<dbReference type="AlphaFoldDB" id="A0A1S1R536"/>
<dbReference type="OrthoDB" id="4704294at2"/>